<sequence length="37" mass="4155">MNATTCGLDVAKQILQMYWVGAQTGEASKIRLCQLRR</sequence>
<dbReference type="EMBL" id="FCOJ02000031">
    <property type="protein sequence ID" value="SAK70502.1"/>
    <property type="molecule type" value="Genomic_DNA"/>
</dbReference>
<organism evidence="1 2">
    <name type="scientific">Caballeronia glebae</name>
    <dbReference type="NCBI Taxonomy" id="1777143"/>
    <lineage>
        <taxon>Bacteria</taxon>
        <taxon>Pseudomonadati</taxon>
        <taxon>Pseudomonadota</taxon>
        <taxon>Betaproteobacteria</taxon>
        <taxon>Burkholderiales</taxon>
        <taxon>Burkholderiaceae</taxon>
        <taxon>Caballeronia</taxon>
    </lineage>
</organism>
<evidence type="ECO:0000313" key="2">
    <source>
        <dbReference type="Proteomes" id="UP000054596"/>
    </source>
</evidence>
<evidence type="ECO:0000313" key="1">
    <source>
        <dbReference type="EMBL" id="SAK70502.1"/>
    </source>
</evidence>
<proteinExistence type="predicted"/>
<dbReference type="AlphaFoldDB" id="A0A158BK85"/>
<gene>
    <name evidence="1" type="ORF">AWB82_04240</name>
</gene>
<name>A0A158BK85_9BURK</name>
<reference evidence="1" key="1">
    <citation type="submission" date="2016-01" db="EMBL/GenBank/DDBJ databases">
        <authorList>
            <person name="Peeters C."/>
        </authorList>
    </citation>
    <scope>NUCLEOTIDE SEQUENCE [LARGE SCALE GENOMIC DNA]</scope>
    <source>
        <strain evidence="1">LMG 29325</strain>
    </source>
</reference>
<accession>A0A158BK85</accession>
<protein>
    <submittedName>
        <fullName evidence="1">Uncharacterized protein</fullName>
    </submittedName>
</protein>
<comment type="caution">
    <text evidence="1">The sequence shown here is derived from an EMBL/GenBank/DDBJ whole genome shotgun (WGS) entry which is preliminary data.</text>
</comment>
<keyword evidence="2" id="KW-1185">Reference proteome</keyword>
<dbReference type="Proteomes" id="UP000054596">
    <property type="component" value="Unassembled WGS sequence"/>
</dbReference>